<name>A0A1L3JIF1_9FLAO</name>
<proteinExistence type="predicted"/>
<accession>A0A1L3JIF1</accession>
<dbReference type="RefSeq" id="WP_072555219.1">
    <property type="nucleotide sequence ID" value="NZ_CP018155.1"/>
</dbReference>
<dbReference type="AlphaFoldDB" id="A0A1L3JIF1"/>
<feature type="chain" id="PRO_5012860241" evidence="1">
    <location>
        <begin position="22"/>
        <end position="71"/>
    </location>
</feature>
<feature type="signal peptide" evidence="1">
    <location>
        <begin position="1"/>
        <end position="21"/>
    </location>
</feature>
<dbReference type="EMBL" id="CP018155">
    <property type="protein sequence ID" value="APG64894.1"/>
    <property type="molecule type" value="Genomic_DNA"/>
</dbReference>
<keyword evidence="3" id="KW-1185">Reference proteome</keyword>
<sequence>MKKIFLLLSIFIFLTAFQTMGKEVFICTTTSSKTYHVKKDCKGLIKCKSIIKKITQKKAENVGRVKCKLEK</sequence>
<organism evidence="2 3">
    <name type="scientific">Tenacibaculum todarodis</name>
    <dbReference type="NCBI Taxonomy" id="1850252"/>
    <lineage>
        <taxon>Bacteria</taxon>
        <taxon>Pseudomonadati</taxon>
        <taxon>Bacteroidota</taxon>
        <taxon>Flavobacteriia</taxon>
        <taxon>Flavobacteriales</taxon>
        <taxon>Flavobacteriaceae</taxon>
        <taxon>Tenacibaculum</taxon>
    </lineage>
</organism>
<evidence type="ECO:0000313" key="2">
    <source>
        <dbReference type="EMBL" id="APG64894.1"/>
    </source>
</evidence>
<dbReference type="KEGG" id="ten:LPB136_05765"/>
<protein>
    <submittedName>
        <fullName evidence="2">Uncharacterized protein</fullName>
    </submittedName>
</protein>
<reference evidence="2 3" key="1">
    <citation type="submission" date="2016-11" db="EMBL/GenBank/DDBJ databases">
        <title>Tenacibaculum sp. LPB0136, isolated from marine environment.</title>
        <authorList>
            <person name="Kim E."/>
            <person name="Yi H."/>
        </authorList>
    </citation>
    <scope>NUCLEOTIDE SEQUENCE [LARGE SCALE GENOMIC DNA]</scope>
    <source>
        <strain evidence="2 3">LPB0136</strain>
    </source>
</reference>
<dbReference type="OrthoDB" id="885042at2"/>
<evidence type="ECO:0000313" key="3">
    <source>
        <dbReference type="Proteomes" id="UP000181898"/>
    </source>
</evidence>
<dbReference type="Proteomes" id="UP000181898">
    <property type="component" value="Chromosome"/>
</dbReference>
<keyword evidence="1" id="KW-0732">Signal</keyword>
<dbReference type="STRING" id="1850252.LPB136_05765"/>
<gene>
    <name evidence="2" type="ORF">LPB136_05765</name>
</gene>
<evidence type="ECO:0000256" key="1">
    <source>
        <dbReference type="SAM" id="SignalP"/>
    </source>
</evidence>